<dbReference type="SUPFAM" id="SSF55729">
    <property type="entry name" value="Acyl-CoA N-acyltransferases (Nat)"/>
    <property type="match status" value="1"/>
</dbReference>
<evidence type="ECO:0008006" key="3">
    <source>
        <dbReference type="Google" id="ProtNLM"/>
    </source>
</evidence>
<protein>
    <recommendedName>
        <fullName evidence="3">N-acetyltransferase domain-containing protein</fullName>
    </recommendedName>
</protein>
<dbReference type="AlphaFoldDB" id="A0A2V2YUE9"/>
<dbReference type="InterPro" id="IPR016181">
    <property type="entry name" value="Acyl_CoA_acyltransferase"/>
</dbReference>
<proteinExistence type="predicted"/>
<comment type="caution">
    <text evidence="1">The sequence shown here is derived from an EMBL/GenBank/DDBJ whole genome shotgun (WGS) entry which is preliminary data.</text>
</comment>
<dbReference type="EMBL" id="QGTQ01000007">
    <property type="protein sequence ID" value="PWW03257.1"/>
    <property type="molecule type" value="Genomic_DNA"/>
</dbReference>
<keyword evidence="2" id="KW-1185">Reference proteome</keyword>
<reference evidence="1 2" key="1">
    <citation type="submission" date="2018-05" db="EMBL/GenBank/DDBJ databases">
        <title>Genomic Encyclopedia of Type Strains, Phase III (KMG-III): the genomes of soil and plant-associated and newly described type strains.</title>
        <authorList>
            <person name="Whitman W."/>
        </authorList>
    </citation>
    <scope>NUCLEOTIDE SEQUENCE [LARGE SCALE GENOMIC DNA]</scope>
    <source>
        <strain evidence="1 2">CECT 5696</strain>
    </source>
</reference>
<sequence length="162" mass="19346">MGRLYATPCVQDRDYARFVSYYIAHSYEFDEQYTFHEAVAHLMISLQDSRIMLFDDEEGKLHGFILYRYEAADGTLFIDSTILSPDYRSSIVFYKGFGDWVRHVMMEHSEIRQVRFFVRADHPYLIRLYGKFANRIEEIDRGGRAELVYESAFYALKRYLRV</sequence>
<dbReference type="RefSeq" id="WP_110044145.1">
    <property type="nucleotide sequence ID" value="NZ_CP054612.1"/>
</dbReference>
<accession>A0A2V2YUE9</accession>
<evidence type="ECO:0000313" key="1">
    <source>
        <dbReference type="EMBL" id="PWW03257.1"/>
    </source>
</evidence>
<dbReference type="Gene3D" id="3.40.630.30">
    <property type="match status" value="1"/>
</dbReference>
<gene>
    <name evidence="1" type="ORF">DFQ01_107154</name>
</gene>
<organism evidence="1 2">
    <name type="scientific">Paenibacillus cellulosilyticus</name>
    <dbReference type="NCBI Taxonomy" id="375489"/>
    <lineage>
        <taxon>Bacteria</taxon>
        <taxon>Bacillati</taxon>
        <taxon>Bacillota</taxon>
        <taxon>Bacilli</taxon>
        <taxon>Bacillales</taxon>
        <taxon>Paenibacillaceae</taxon>
        <taxon>Paenibacillus</taxon>
    </lineage>
</organism>
<name>A0A2V2YUE9_9BACL</name>
<dbReference type="OrthoDB" id="2968015at2"/>
<evidence type="ECO:0000313" key="2">
    <source>
        <dbReference type="Proteomes" id="UP000246635"/>
    </source>
</evidence>
<dbReference type="Proteomes" id="UP000246635">
    <property type="component" value="Unassembled WGS sequence"/>
</dbReference>